<evidence type="ECO:0000256" key="3">
    <source>
        <dbReference type="ARBA" id="ARBA00023172"/>
    </source>
</evidence>
<evidence type="ECO:0000313" key="13">
    <source>
        <dbReference type="EMBL" id="SPX28677.1"/>
    </source>
</evidence>
<feature type="domain" description="Tyr recombinase" evidence="5">
    <location>
        <begin position="161"/>
        <end position="317"/>
    </location>
</feature>
<dbReference type="Proteomes" id="UP000537181">
    <property type="component" value="Unassembled WGS sequence"/>
</dbReference>
<evidence type="ECO:0000313" key="14">
    <source>
        <dbReference type="Proteomes" id="UP000037564"/>
    </source>
</evidence>
<gene>
    <name evidence="13" type="primary">xerD_1</name>
    <name evidence="9" type="ORF">BKL28_003870</name>
    <name evidence="7" type="ORF">C1Q91_000307</name>
    <name evidence="8" type="ORF">E5H86_19100</name>
    <name evidence="10" type="ORF">GAJ12_09240</name>
    <name evidence="12" type="ORF">HVV39_03540</name>
    <name evidence="13" type="ORF">NCTC10279_00870</name>
    <name evidence="11" type="ORF">WR15_08720</name>
</gene>
<dbReference type="PANTHER" id="PTHR30349:SF93">
    <property type="entry name" value="FELS-2 PROPHAGE PROTEIN"/>
    <property type="match status" value="1"/>
</dbReference>
<evidence type="ECO:0000313" key="17">
    <source>
        <dbReference type="Proteomes" id="UP000523388"/>
    </source>
</evidence>
<evidence type="ECO:0000313" key="8">
    <source>
        <dbReference type="EMBL" id="EFC2247874.1"/>
    </source>
</evidence>
<reference evidence="11 14" key="1">
    <citation type="submission" date="2015-07" db="EMBL/GenBank/DDBJ databases">
        <title>Genome sequences of 64 non-O157:H7 Shiga toxin-producing Escherichia coli strains.</title>
        <authorList>
            <person name="Gonzalez-Escalona N."/>
            <person name="Toro M."/>
            <person name="Timme R."/>
            <person name="Payne J."/>
        </authorList>
    </citation>
    <scope>NUCLEOTIDE SEQUENCE [LARGE SCALE GENOMIC DNA]</scope>
    <source>
        <strain evidence="11 14">CFSAN026843</strain>
    </source>
</reference>
<dbReference type="InterPro" id="IPR057084">
    <property type="entry name" value="Int_N"/>
</dbReference>
<dbReference type="PROSITE" id="PS51898">
    <property type="entry name" value="TYR_RECOMBINASE"/>
    <property type="match status" value="1"/>
</dbReference>
<dbReference type="SUPFAM" id="SSF56349">
    <property type="entry name" value="DNA breaking-rejoining enzymes"/>
    <property type="match status" value="1"/>
</dbReference>
<dbReference type="GO" id="GO:0015074">
    <property type="term" value="P:DNA integration"/>
    <property type="evidence" value="ECO:0007669"/>
    <property type="project" value="UniProtKB-KW"/>
</dbReference>
<evidence type="ECO:0000313" key="16">
    <source>
        <dbReference type="Proteomes" id="UP000514533"/>
    </source>
</evidence>
<dbReference type="EMBL" id="AASEPP010000034">
    <property type="protein sequence ID" value="EFC2247874.1"/>
    <property type="molecule type" value="Genomic_DNA"/>
</dbReference>
<dbReference type="InterPro" id="IPR013762">
    <property type="entry name" value="Integrase-like_cat_sf"/>
</dbReference>
<evidence type="ECO:0000313" key="19">
    <source>
        <dbReference type="Proteomes" id="UP000531916"/>
    </source>
</evidence>
<proteinExistence type="predicted"/>
<dbReference type="EMBL" id="CP055981">
    <property type="protein sequence ID" value="QMS37148.1"/>
    <property type="molecule type" value="Genomic_DNA"/>
</dbReference>
<dbReference type="EMBL" id="UASG01000007">
    <property type="protein sequence ID" value="SPX28677.1"/>
    <property type="molecule type" value="Genomic_DNA"/>
</dbReference>
<dbReference type="InterPro" id="IPR002104">
    <property type="entry name" value="Integrase_catalytic"/>
</dbReference>
<keyword evidence="1" id="KW-0229">DNA integration</keyword>
<evidence type="ECO:0000313" key="10">
    <source>
        <dbReference type="EMBL" id="EFH6165227.1"/>
    </source>
</evidence>
<evidence type="ECO:0000256" key="4">
    <source>
        <dbReference type="PROSITE-ProRule" id="PRU01248"/>
    </source>
</evidence>
<dbReference type="EMBL" id="AASWKX010000008">
    <property type="protein sequence ID" value="EFH6165227.1"/>
    <property type="molecule type" value="Genomic_DNA"/>
</dbReference>
<dbReference type="InterPro" id="IPR011010">
    <property type="entry name" value="DNA_brk_join_enz"/>
</dbReference>
<dbReference type="Gene3D" id="1.10.150.130">
    <property type="match status" value="1"/>
</dbReference>
<evidence type="ECO:0000259" key="5">
    <source>
        <dbReference type="PROSITE" id="PS51898"/>
    </source>
</evidence>
<keyword evidence="3" id="KW-0233">DNA recombination</keyword>
<keyword evidence="2 4" id="KW-0238">DNA-binding</keyword>
<dbReference type="Proteomes" id="UP000531916">
    <property type="component" value="Unassembled WGS sequence"/>
</dbReference>
<evidence type="ECO:0000313" key="20">
    <source>
        <dbReference type="Proteomes" id="UP000537181"/>
    </source>
</evidence>
<evidence type="ECO:0000313" key="9">
    <source>
        <dbReference type="EMBL" id="EFH0045027.1"/>
    </source>
</evidence>
<dbReference type="InterPro" id="IPR044068">
    <property type="entry name" value="CB"/>
</dbReference>
<dbReference type="Pfam" id="PF24624">
    <property type="entry name" value="Int_N"/>
    <property type="match status" value="1"/>
</dbReference>
<reference evidence="10 20" key="5">
    <citation type="submission" date="2019-12" db="EMBL/GenBank/DDBJ databases">
        <authorList>
            <consortium name="NARMS: The National Antimicrobial Resistance Monitoring System"/>
        </authorList>
    </citation>
    <scope>NUCLEOTIDE SEQUENCE [LARGE SCALE GENOMIC DNA]</scope>
    <source>
        <strain evidence="10 20">CVM N19EC0596</strain>
        <strain evidence="8 19">FSIS11919500</strain>
    </source>
</reference>
<dbReference type="Proteomes" id="UP000523388">
    <property type="component" value="Unassembled WGS sequence"/>
</dbReference>
<accession>A0A0J3VWG0</accession>
<dbReference type="EMBL" id="LGZN01000022">
    <property type="protein sequence ID" value="KNF70096.1"/>
    <property type="molecule type" value="Genomic_DNA"/>
</dbReference>
<reference evidence="12 16" key="6">
    <citation type="submission" date="2020-06" db="EMBL/GenBank/DDBJ databases">
        <title>REHAB project genomes.</title>
        <authorList>
            <person name="Shaw L.P."/>
        </authorList>
    </citation>
    <scope>NUCLEOTIDE SEQUENCE [LARGE SCALE GENOMIC DNA]</scope>
    <source>
        <strain evidence="12 16">RHB01-C20</strain>
    </source>
</reference>
<evidence type="ECO:0000259" key="6">
    <source>
        <dbReference type="PROSITE" id="PS51900"/>
    </source>
</evidence>
<evidence type="ECO:0000313" key="7">
    <source>
        <dbReference type="EMBL" id="EFA9843998.1"/>
    </source>
</evidence>
<evidence type="ECO:0000313" key="12">
    <source>
        <dbReference type="EMBL" id="QMS37148.1"/>
    </source>
</evidence>
<accession>A0A236MXP4</accession>
<dbReference type="AlphaFoldDB" id="A0A086UZ55"/>
<evidence type="ECO:0000256" key="1">
    <source>
        <dbReference type="ARBA" id="ARBA00022908"/>
    </source>
</evidence>
<organism evidence="11 14">
    <name type="scientific">Escherichia coli</name>
    <dbReference type="NCBI Taxonomy" id="562"/>
    <lineage>
        <taxon>Bacteria</taxon>
        <taxon>Pseudomonadati</taxon>
        <taxon>Pseudomonadota</taxon>
        <taxon>Gammaproteobacteria</taxon>
        <taxon>Enterobacterales</taxon>
        <taxon>Enterobacteriaceae</taxon>
        <taxon>Escherichia</taxon>
    </lineage>
</organism>
<dbReference type="Pfam" id="PF00589">
    <property type="entry name" value="Phage_integrase"/>
    <property type="match status" value="1"/>
</dbReference>
<protein>
    <submittedName>
        <fullName evidence="11 13">Integrase</fullName>
    </submittedName>
    <submittedName>
        <fullName evidence="7">Tyrosine-type recombinase/integrase</fullName>
    </submittedName>
</protein>
<evidence type="ECO:0000313" key="18">
    <source>
        <dbReference type="Proteomes" id="UP000528199"/>
    </source>
</evidence>
<dbReference type="PATRIC" id="fig|562.6999.peg.492"/>
<dbReference type="InterPro" id="IPR050090">
    <property type="entry name" value="Tyrosine_recombinase_XerCD"/>
</dbReference>
<dbReference type="CDD" id="cd00796">
    <property type="entry name" value="INT_Rci_Hp1_C"/>
    <property type="match status" value="1"/>
</dbReference>
<dbReference type="PROSITE" id="PS51900">
    <property type="entry name" value="CB"/>
    <property type="match status" value="1"/>
</dbReference>
<dbReference type="Proteomes" id="UP000250385">
    <property type="component" value="Unassembled WGS sequence"/>
</dbReference>
<accession>A0A086UZ55</accession>
<evidence type="ECO:0000313" key="15">
    <source>
        <dbReference type="Proteomes" id="UP000250385"/>
    </source>
</evidence>
<dbReference type="PANTHER" id="PTHR30349">
    <property type="entry name" value="PHAGE INTEGRASE-RELATED"/>
    <property type="match status" value="1"/>
</dbReference>
<evidence type="ECO:0000256" key="2">
    <source>
        <dbReference type="ARBA" id="ARBA00023125"/>
    </source>
</evidence>
<reference evidence="9 18" key="3">
    <citation type="submission" date="2018-08" db="EMBL/GenBank/DDBJ databases">
        <authorList>
            <consortium name="PulseNet: The National Subtyping Network for Foodborne Disease Surveillance"/>
            <person name="Tarr C.L."/>
            <person name="Trees E."/>
            <person name="Katz L.S."/>
            <person name="Carleton-Romer H.A."/>
            <person name="Stroika S."/>
            <person name="Kucerova Z."/>
            <person name="Roache K.F."/>
            <person name="Sabol A.L."/>
            <person name="Besser J."/>
            <person name="Gerner-Smidt P."/>
        </authorList>
    </citation>
    <scope>NUCLEOTIDE SEQUENCE [LARGE SCALE GENOMIC DNA]</scope>
    <source>
        <strain evidence="9 18">PNUSAE004760</strain>
    </source>
</reference>
<dbReference type="EMBL" id="AASUOH010000029">
    <property type="protein sequence ID" value="EFH0045027.1"/>
    <property type="molecule type" value="Genomic_DNA"/>
</dbReference>
<reference evidence="13 15" key="2">
    <citation type="submission" date="2018-06" db="EMBL/GenBank/DDBJ databases">
        <authorList>
            <consortium name="Pathogen Informatics"/>
            <person name="Doyle S."/>
        </authorList>
    </citation>
    <scope>NUCLEOTIDE SEQUENCE [LARGE SCALE GENOMIC DNA]</scope>
    <source>
        <strain evidence="13 15">NCTC10279</strain>
    </source>
</reference>
<name>A0A086UZ55_ECOLX</name>
<dbReference type="EMBL" id="AASCJS010000001">
    <property type="protein sequence ID" value="EFA9843998.1"/>
    <property type="molecule type" value="Genomic_DNA"/>
</dbReference>
<feature type="domain" description="Core-binding (CB)" evidence="6">
    <location>
        <begin position="59"/>
        <end position="139"/>
    </location>
</feature>
<evidence type="ECO:0000313" key="11">
    <source>
        <dbReference type="EMBL" id="KNF70096.1"/>
    </source>
</evidence>
<dbReference type="GO" id="GO:0003677">
    <property type="term" value="F:DNA binding"/>
    <property type="evidence" value="ECO:0007669"/>
    <property type="project" value="UniProtKB-UniRule"/>
</dbReference>
<dbReference type="Proteomes" id="UP000514533">
    <property type="component" value="Chromosome"/>
</dbReference>
<dbReference type="RefSeq" id="WP_000023402.1">
    <property type="nucleotide sequence ID" value="NZ_AP024126.1"/>
</dbReference>
<dbReference type="GO" id="GO:0006310">
    <property type="term" value="P:DNA recombination"/>
    <property type="evidence" value="ECO:0007669"/>
    <property type="project" value="UniProtKB-KW"/>
</dbReference>
<dbReference type="Proteomes" id="UP000528199">
    <property type="component" value="Unassembled WGS sequence"/>
</dbReference>
<dbReference type="Proteomes" id="UP000037564">
    <property type="component" value="Unassembled WGS sequence"/>
</dbReference>
<dbReference type="InterPro" id="IPR010998">
    <property type="entry name" value="Integrase_recombinase_N"/>
</dbReference>
<dbReference type="Gene3D" id="1.10.443.10">
    <property type="entry name" value="Intergrase catalytic core"/>
    <property type="match status" value="1"/>
</dbReference>
<reference evidence="7 17" key="4">
    <citation type="submission" date="2018-08" db="EMBL/GenBank/DDBJ databases">
        <authorList>
            <consortium name="GenomeTrakr network: Whole genome sequencing for foodborne pathogen traceback"/>
        </authorList>
    </citation>
    <scope>NUCLEOTIDE SEQUENCE [LARGE SCALE GENOMIC DNA]</scope>
    <source>
        <strain evidence="7 17">AZ-TG102963</strain>
    </source>
</reference>
<sequence length="334" mass="38113">MSIKKLEDGRYLLDIRPNGRKGKRVRKVFDKKSVAVATERYIMANAEKREYIQGYRDRRTLNDLLELWWMYHGQHRRKAEEDRKQLRNIINELGADMQAVDLDKLKIIAWRSQKIAEGLKPSSANRYMNRLSGMFTVLKKIGLWDAEHPVRGISILYVSPREMAFLSQKEVALLLDTLEGDYWRVALLCLSTGARWSEACKLRGEQIVHNRVTFLETKNGRKRTVPISQAVCEAIKTRETGGLFEVKYREFCLALKRVKPDLPKGQAAHVLRHTFASHFVMNGGNIIALQKILGHATIQQTMAYAHFAPDYLQDAVALNPLKGGVSVHAVSTGD</sequence>